<feature type="domain" description="Glycosyltransferase 2-like" evidence="1">
    <location>
        <begin position="126"/>
        <end position="233"/>
    </location>
</feature>
<name>A0A3A1YI12_9GAMM</name>
<dbReference type="InterPro" id="IPR029044">
    <property type="entry name" value="Nucleotide-diphossugar_trans"/>
</dbReference>
<evidence type="ECO:0000313" key="3">
    <source>
        <dbReference type="Proteomes" id="UP000265916"/>
    </source>
</evidence>
<keyword evidence="3" id="KW-1185">Reference proteome</keyword>
<dbReference type="RefSeq" id="WP_119531413.1">
    <property type="nucleotide sequence ID" value="NZ_JBHSSP010000056.1"/>
</dbReference>
<evidence type="ECO:0000313" key="2">
    <source>
        <dbReference type="EMBL" id="RIY37893.1"/>
    </source>
</evidence>
<dbReference type="Pfam" id="PF00535">
    <property type="entry name" value="Glycos_transf_2"/>
    <property type="match status" value="1"/>
</dbReference>
<dbReference type="Proteomes" id="UP000265916">
    <property type="component" value="Unassembled WGS sequence"/>
</dbReference>
<dbReference type="SUPFAM" id="SSF53448">
    <property type="entry name" value="Nucleotide-diphospho-sugar transferases"/>
    <property type="match status" value="1"/>
</dbReference>
<dbReference type="InterPro" id="IPR050834">
    <property type="entry name" value="Glycosyltransf_2"/>
</dbReference>
<evidence type="ECO:0000259" key="1">
    <source>
        <dbReference type="Pfam" id="PF00535"/>
    </source>
</evidence>
<comment type="caution">
    <text evidence="2">The sequence shown here is derived from an EMBL/GenBank/DDBJ whole genome shotgun (WGS) entry which is preliminary data.</text>
</comment>
<dbReference type="AlphaFoldDB" id="A0A3A1YI12"/>
<dbReference type="EMBL" id="NRJG01000074">
    <property type="protein sequence ID" value="RIY37893.1"/>
    <property type="molecule type" value="Genomic_DNA"/>
</dbReference>
<dbReference type="InterPro" id="IPR001173">
    <property type="entry name" value="Glyco_trans_2-like"/>
</dbReference>
<proteinExistence type="predicted"/>
<gene>
    <name evidence="2" type="ORF">CKF58_04515</name>
</gene>
<dbReference type="PANTHER" id="PTHR43685">
    <property type="entry name" value="GLYCOSYLTRANSFERASE"/>
    <property type="match status" value="1"/>
</dbReference>
<accession>A0A3A1YI12</accession>
<dbReference type="Gene3D" id="3.90.550.10">
    <property type="entry name" value="Spore Coat Polysaccharide Biosynthesis Protein SpsA, Chain A"/>
    <property type="match status" value="1"/>
</dbReference>
<sequence length="292" mass="33901">MKIKKDIQLKLSKALKYIEEGNSIRSTVKLFEVSDHLIKKYAKQIGKCHVLPTKDKKSYSEKQHRTVIDLRKKKVKWQTISDISGMSIPGAAIYSYKNGIKPNEYKSINLPFHKLFQIVGLIYTYPDRRKEITKKYKLKRKALQNTANKGIVYSLNKAIPEAKGDYIARMDADDIAYPFRLDTLVSWMEQNPDVLVCGSAMKIHNTKATADVAESRFDINRNMFINCPMLHPTVLIRSKVFRELGLKYENYQHAEDYKLWFEISKKGKLANLNMPLVEYRLHSNQVSQKYSS</sequence>
<organism evidence="2 3">
    <name type="scientific">Psittacicella hinzii</name>
    <dbReference type="NCBI Taxonomy" id="2028575"/>
    <lineage>
        <taxon>Bacteria</taxon>
        <taxon>Pseudomonadati</taxon>
        <taxon>Pseudomonadota</taxon>
        <taxon>Gammaproteobacteria</taxon>
        <taxon>Pasteurellales</taxon>
        <taxon>Psittacicellaceae</taxon>
        <taxon>Psittacicella</taxon>
    </lineage>
</organism>
<protein>
    <recommendedName>
        <fullName evidence="1">Glycosyltransferase 2-like domain-containing protein</fullName>
    </recommendedName>
</protein>
<dbReference type="OrthoDB" id="9801954at2"/>
<dbReference type="PANTHER" id="PTHR43685:SF10">
    <property type="entry name" value="LACTO-N-NEOTETRAOSE BIOSYNTHESIS GLYCOSYL TRANSFERASE LGTA"/>
    <property type="match status" value="1"/>
</dbReference>
<reference evidence="2 3" key="1">
    <citation type="submission" date="2017-08" db="EMBL/GenBank/DDBJ databases">
        <title>Reclassification of Bisgaard taxon 37 and 44.</title>
        <authorList>
            <person name="Christensen H."/>
        </authorList>
    </citation>
    <scope>NUCLEOTIDE SEQUENCE [LARGE SCALE GENOMIC DNA]</scope>
    <source>
        <strain evidence="2 3">111</strain>
    </source>
</reference>